<dbReference type="AlphaFoldDB" id="A0A7C4KG73"/>
<dbReference type="NCBIfam" id="NF000586">
    <property type="entry name" value="PRK00011.1"/>
    <property type="match status" value="1"/>
</dbReference>
<dbReference type="InterPro" id="IPR006222">
    <property type="entry name" value="GCVT_N"/>
</dbReference>
<dbReference type="Gene3D" id="3.90.1150.10">
    <property type="entry name" value="Aspartate Aminotransferase, domain 1"/>
    <property type="match status" value="1"/>
</dbReference>
<comment type="similarity">
    <text evidence="3">Belongs to the GcvT family.</text>
</comment>
<keyword evidence="7" id="KW-0963">Cytoplasm</keyword>
<comment type="caution">
    <text evidence="10">The sequence shown here is derived from an EMBL/GenBank/DDBJ whole genome shotgun (WGS) entry which is preliminary data.</text>
</comment>
<dbReference type="Gene3D" id="3.40.640.10">
    <property type="entry name" value="Type I PLP-dependent aspartate aminotransferase-like (Major domain)"/>
    <property type="match status" value="1"/>
</dbReference>
<dbReference type="CDD" id="cd00378">
    <property type="entry name" value="SHMT"/>
    <property type="match status" value="1"/>
</dbReference>
<dbReference type="SUPFAM" id="SSF103025">
    <property type="entry name" value="Folate-binding domain"/>
    <property type="match status" value="1"/>
</dbReference>
<evidence type="ECO:0000256" key="3">
    <source>
        <dbReference type="ARBA" id="ARBA00008609"/>
    </source>
</evidence>
<dbReference type="InterPro" id="IPR001085">
    <property type="entry name" value="Ser_HO-MeTrfase"/>
</dbReference>
<feature type="domain" description="Serine hydroxymethyltransferase-like" evidence="8">
    <location>
        <begin position="87"/>
        <end position="425"/>
    </location>
</feature>
<protein>
    <recommendedName>
        <fullName evidence="7">Serine hydroxymethyltransferase</fullName>
        <shortName evidence="7">SHMT</shortName>
        <shortName evidence="7">Serine methylase</shortName>
        <ecNumber evidence="7">2.1.2.1</ecNumber>
    </recommendedName>
</protein>
<keyword evidence="4" id="KW-0032">Aminotransferase</keyword>
<dbReference type="PANTHER" id="PTHR11680">
    <property type="entry name" value="SERINE HYDROXYMETHYLTRANSFERASE"/>
    <property type="match status" value="1"/>
</dbReference>
<dbReference type="EMBL" id="DSYK01000112">
    <property type="protein sequence ID" value="HGS20658.1"/>
    <property type="molecule type" value="Genomic_DNA"/>
</dbReference>
<dbReference type="InterPro" id="IPR015422">
    <property type="entry name" value="PyrdxlP-dep_Trfase_small"/>
</dbReference>
<dbReference type="GO" id="GO:0008168">
    <property type="term" value="F:methyltransferase activity"/>
    <property type="evidence" value="ECO:0007669"/>
    <property type="project" value="UniProtKB-KW"/>
</dbReference>
<evidence type="ECO:0000256" key="6">
    <source>
        <dbReference type="ARBA" id="ARBA00022898"/>
    </source>
</evidence>
<evidence type="ECO:0000256" key="4">
    <source>
        <dbReference type="ARBA" id="ARBA00022576"/>
    </source>
</evidence>
<comment type="pathway">
    <text evidence="7">Amino-acid biosynthesis; glycine biosynthesis; glycine from L-serine: step 1/1.</text>
</comment>
<comment type="pathway">
    <text evidence="7">One-carbon metabolism; tetrahydrofolate interconversion.</text>
</comment>
<dbReference type="GO" id="GO:0035999">
    <property type="term" value="P:tetrahydrofolate interconversion"/>
    <property type="evidence" value="ECO:0007669"/>
    <property type="project" value="UniProtKB-UniRule"/>
</dbReference>
<evidence type="ECO:0000259" key="9">
    <source>
        <dbReference type="Pfam" id="PF01571"/>
    </source>
</evidence>
<evidence type="ECO:0000256" key="2">
    <source>
        <dbReference type="ARBA" id="ARBA00006376"/>
    </source>
</evidence>
<feature type="site" description="Plays an important role in substrate specificity" evidence="7">
    <location>
        <position position="264"/>
    </location>
</feature>
<dbReference type="Gene3D" id="3.30.1360.120">
    <property type="entry name" value="Probable tRNA modification gtpase trme, domain 1"/>
    <property type="match status" value="1"/>
</dbReference>
<dbReference type="InterPro" id="IPR027266">
    <property type="entry name" value="TrmE/GcvT-like"/>
</dbReference>
<organism evidence="10">
    <name type="scientific">Anaerolinea thermolimosa</name>
    <dbReference type="NCBI Taxonomy" id="229919"/>
    <lineage>
        <taxon>Bacteria</taxon>
        <taxon>Bacillati</taxon>
        <taxon>Chloroflexota</taxon>
        <taxon>Anaerolineae</taxon>
        <taxon>Anaerolineales</taxon>
        <taxon>Anaerolineaceae</taxon>
        <taxon>Anaerolinea</taxon>
    </lineage>
</organism>
<comment type="subcellular location">
    <subcellularLocation>
        <location evidence="7">Cytoplasm</location>
    </subcellularLocation>
</comment>
<evidence type="ECO:0000256" key="7">
    <source>
        <dbReference type="HAMAP-Rule" id="MF_00051"/>
    </source>
</evidence>
<dbReference type="Pfam" id="PF01571">
    <property type="entry name" value="GCV_T"/>
    <property type="match status" value="1"/>
</dbReference>
<dbReference type="InterPro" id="IPR015421">
    <property type="entry name" value="PyrdxlP-dep_Trfase_major"/>
</dbReference>
<dbReference type="GO" id="GO:0008483">
    <property type="term" value="F:transaminase activity"/>
    <property type="evidence" value="ECO:0007669"/>
    <property type="project" value="UniProtKB-KW"/>
</dbReference>
<dbReference type="Pfam" id="PF00464">
    <property type="entry name" value="SHMT"/>
    <property type="match status" value="2"/>
</dbReference>
<keyword evidence="7" id="KW-0554">One-carbon metabolism</keyword>
<evidence type="ECO:0000256" key="1">
    <source>
        <dbReference type="ARBA" id="ARBA00001933"/>
    </source>
</evidence>
<feature type="domain" description="GCVT N-terminal" evidence="9">
    <location>
        <begin position="641"/>
        <end position="924"/>
    </location>
</feature>
<evidence type="ECO:0000256" key="5">
    <source>
        <dbReference type="ARBA" id="ARBA00022679"/>
    </source>
</evidence>
<keyword evidence="6 7" id="KW-0663">Pyridoxal phosphate</keyword>
<dbReference type="InterPro" id="IPR006223">
    <property type="entry name" value="GcvT"/>
</dbReference>
<feature type="domain" description="Serine hydroxymethyltransferase-like" evidence="8">
    <location>
        <begin position="10"/>
        <end position="64"/>
    </location>
</feature>
<feature type="binding site" evidence="7">
    <location>
        <begin position="160"/>
        <end position="162"/>
    </location>
    <ligand>
        <name>(6S)-5,6,7,8-tetrahydrofolate</name>
        <dbReference type="ChEBI" id="CHEBI:57453"/>
    </ligand>
</feature>
<dbReference type="UniPathway" id="UPA00193"/>
<reference evidence="10" key="1">
    <citation type="journal article" date="2020" name="mSystems">
        <title>Genome- and Community-Level Interaction Insights into Carbon Utilization and Element Cycling Functions of Hydrothermarchaeota in Hydrothermal Sediment.</title>
        <authorList>
            <person name="Zhou Z."/>
            <person name="Liu Y."/>
            <person name="Xu W."/>
            <person name="Pan J."/>
            <person name="Luo Z.H."/>
            <person name="Li M."/>
        </authorList>
    </citation>
    <scope>NUCLEOTIDE SEQUENCE [LARGE SCALE GENOMIC DNA]</scope>
    <source>
        <strain evidence="10">SpSt-573</strain>
    </source>
</reference>
<dbReference type="GO" id="GO:0004372">
    <property type="term" value="F:glycine hydroxymethyltransferase activity"/>
    <property type="evidence" value="ECO:0007669"/>
    <property type="project" value="UniProtKB-UniRule"/>
</dbReference>
<dbReference type="GO" id="GO:0019264">
    <property type="term" value="P:glycine biosynthetic process from serine"/>
    <property type="evidence" value="ECO:0007669"/>
    <property type="project" value="UniProtKB-UniRule"/>
</dbReference>
<evidence type="ECO:0000313" key="10">
    <source>
        <dbReference type="EMBL" id="HGS20658.1"/>
    </source>
</evidence>
<dbReference type="InterPro" id="IPR049943">
    <property type="entry name" value="Ser_HO-MeTrfase-like"/>
</dbReference>
<dbReference type="GO" id="GO:0006546">
    <property type="term" value="P:glycine catabolic process"/>
    <property type="evidence" value="ECO:0007669"/>
    <property type="project" value="InterPro"/>
</dbReference>
<feature type="binding site" evidence="7">
    <location>
        <position position="156"/>
    </location>
    <ligand>
        <name>(6S)-5,6,7,8-tetrahydrofolate</name>
        <dbReference type="ChEBI" id="CHEBI:57453"/>
    </ligand>
</feature>
<dbReference type="GO" id="GO:0030170">
    <property type="term" value="F:pyridoxal phosphate binding"/>
    <property type="evidence" value="ECO:0007669"/>
    <property type="project" value="UniProtKB-UniRule"/>
</dbReference>
<dbReference type="PANTHER" id="PTHR11680:SF35">
    <property type="entry name" value="SERINE HYDROXYMETHYLTRANSFERASE 1"/>
    <property type="match status" value="1"/>
</dbReference>
<evidence type="ECO:0000259" key="8">
    <source>
        <dbReference type="Pfam" id="PF00464"/>
    </source>
</evidence>
<dbReference type="InterPro" id="IPR039429">
    <property type="entry name" value="SHMT-like_dom"/>
</dbReference>
<feature type="modified residue" description="N6-(pyridoxal phosphate)lysine" evidence="7">
    <location>
        <position position="265"/>
    </location>
</feature>
<dbReference type="GO" id="GO:0005960">
    <property type="term" value="C:glycine cleavage complex"/>
    <property type="evidence" value="ECO:0007669"/>
    <property type="project" value="InterPro"/>
</dbReference>
<keyword evidence="7" id="KW-0028">Amino-acid biosynthesis</keyword>
<gene>
    <name evidence="10" type="primary">gcvT</name>
    <name evidence="7" type="synonym">glyA</name>
    <name evidence="10" type="ORF">ENT37_02185</name>
</gene>
<comment type="catalytic activity">
    <reaction evidence="7">
        <text>(6R)-5,10-methylene-5,6,7,8-tetrahydrofolate + glycine + H2O = (6S)-5,6,7,8-tetrahydrofolate + L-serine</text>
        <dbReference type="Rhea" id="RHEA:15481"/>
        <dbReference type="ChEBI" id="CHEBI:15377"/>
        <dbReference type="ChEBI" id="CHEBI:15636"/>
        <dbReference type="ChEBI" id="CHEBI:33384"/>
        <dbReference type="ChEBI" id="CHEBI:57305"/>
        <dbReference type="ChEBI" id="CHEBI:57453"/>
        <dbReference type="EC" id="2.1.2.1"/>
    </reaction>
</comment>
<comment type="function">
    <text evidence="7">Catalyzes the reversible interconversion of serine and glycine with tetrahydrofolate (THF) serving as the one-carbon carrier. This reaction serves as the major source of one-carbon groups required for the biosynthesis of purines, thymidylate, methionine, and other important biomolecules. Also exhibits THF-independent aldolase activity toward beta-hydroxyamino acids, producing glycine and aldehydes, via a retro-aldol mechanism.</text>
</comment>
<dbReference type="GO" id="GO:0005737">
    <property type="term" value="C:cytoplasm"/>
    <property type="evidence" value="ECO:0007669"/>
    <property type="project" value="UniProtKB-SubCell"/>
</dbReference>
<comment type="cofactor">
    <cofactor evidence="1 7">
        <name>pyridoxal 5'-phosphate</name>
        <dbReference type="ChEBI" id="CHEBI:597326"/>
    </cofactor>
</comment>
<dbReference type="NCBIfam" id="TIGR00528">
    <property type="entry name" value="gcvT"/>
    <property type="match status" value="1"/>
</dbReference>
<name>A0A7C4KG73_9CHLR</name>
<dbReference type="SUPFAM" id="SSF53383">
    <property type="entry name" value="PLP-dependent transferases"/>
    <property type="match status" value="1"/>
</dbReference>
<dbReference type="HAMAP" id="MF_00051">
    <property type="entry name" value="SHMT"/>
    <property type="match status" value="1"/>
</dbReference>
<sequence>MNDFLFRGGLADVDPDVYELTQIEAERQVRKLIMIPSESAAPLAVREALASSFQNLYAEGYPDEETRAMTEQEILNYPARLAHYRRYADPRYYKGVEYADIIEALARRRCAELFATPALSPDRLLVNVQPLSGAPANNAVYTAFLNPGDTILGMNLLHGGHLSHGSSVNRSGKFYTAIHYGVNPETEQIDYDNVTQLAEQHRPKIIIAGYSSYPWVPDWNRFREIADAVGAILLADISHIAGLVATGVVPSPVGIAHVITFTTHKTLCGPRGACIITTDPALGKKIDRAVFPGEQGGPHVHTIAAMATAFKLARTDSFRNLQAQIVRNCKALTDRLAERGLRIPFKGTDTHLTNVDCKSILGRDETPLSGDMAARILDIAGIVCNRNTIPGDKTALNASGIRLGTPWVTQRGLKEEDMVAIADIIADVLQATTPYIIETRTGPAQRAKVDFVVFEDARNRVNQLAEKAGRDTTVQYHGYPHFFATSDQPKHSGPWTSLTLSGEHVRSFADYAFTSHIEELSIQESQPTRLNTPVGTVEGILTLIDNHTLQFSFPSTHFGLAATWLRDLSDGYVKFDDDVTRRLPGPILVQESALPPVTQANGHPQDITKPFYIGKKPANLPALPEFHWEEPANQPLKRTSLYEIHKKMGARLVPFAGWEMPVQYTSVMEEHLATRQAAGLFDVSHMGVYQVEGPDASSFLESVCANDIAALQVGESCYTHFLDPDANVIDDLLVYYRAPEKYLVVVNASNDDKDWAWLNAVLHGEVLIDREDPSARTFGYRALLRNLRDPAAGDDMRVDIALQGPKSRDILLGLGCDSVTRKRINALKRTELCEATLGGFDLVVSRTGYTGEKMAFELFVHPQKAPELWNALLQAGEPFGLKPCGLGARDSLRTEAGLPLYGHEMGGQLNLGVGEAGFGSYVKIYKPWFIGRSAFIQRERKRSGVVVRFRFNEKGVRVAHLGDPVLDTKGRVIGTVTSCSIDSEGTLTGQAFVELPYAVEGTPIAIFQSASARPGKAPAELKPGDRVTLPTPATIVSRFPKLG</sequence>
<comment type="similarity">
    <text evidence="2 7">Belongs to the SHMT family.</text>
</comment>
<keyword evidence="5 7" id="KW-0808">Transferase</keyword>
<dbReference type="GO" id="GO:0032259">
    <property type="term" value="P:methylation"/>
    <property type="evidence" value="ECO:0007669"/>
    <property type="project" value="UniProtKB-KW"/>
</dbReference>
<proteinExistence type="inferred from homology"/>
<dbReference type="EC" id="2.1.2.1" evidence="7"/>
<accession>A0A7C4KG73</accession>
<keyword evidence="10" id="KW-0489">Methyltransferase</keyword>
<dbReference type="GO" id="GO:0004047">
    <property type="term" value="F:aminomethyltransferase activity"/>
    <property type="evidence" value="ECO:0007669"/>
    <property type="project" value="InterPro"/>
</dbReference>
<comment type="caution">
    <text evidence="7">Lacks conserved residue(s) required for the propagation of feature annotation.</text>
</comment>
<dbReference type="FunFam" id="3.30.70.1400:FF:000001">
    <property type="entry name" value="Aminomethyltransferase"/>
    <property type="match status" value="1"/>
</dbReference>
<dbReference type="UniPathway" id="UPA00288">
    <property type="reaction ID" value="UER01023"/>
</dbReference>
<dbReference type="InterPro" id="IPR015424">
    <property type="entry name" value="PyrdxlP-dep_Trfase"/>
</dbReference>
<comment type="subunit">
    <text evidence="7">Homodimer.</text>
</comment>